<protein>
    <recommendedName>
        <fullName evidence="1">Glycosyl hydrolase family 95 N-terminal domain-containing protein</fullName>
    </recommendedName>
</protein>
<accession>A0A5J4PUM2</accession>
<dbReference type="AlphaFoldDB" id="A0A5J4PUM2"/>
<feature type="domain" description="Glycosyl hydrolase family 95 N-terminal" evidence="1">
    <location>
        <begin position="31"/>
        <end position="266"/>
    </location>
</feature>
<sequence>MKTFIKQIGMTSCCIMMFISCCGKPTNNLKLWYNAPAEKWGEALPVGNGRLGAMVFGNPTQERIQLNEETVWAGQPNNNINPDALAAIPKIRKLMFEGKFKEAQDLANERVMPKTNHGMSYQPVGDLNLSFSGHTNPEQYYRELDLSSAITTTRYMIDGVEYVRETFATFPGQVIVVRLTASQKGKINFSAWLSSPQKSETRVQDDELILKGISGNQEGLEGKVQFTTEVKVVPEKGQLSADGDKLTVTDANAATLYISIASNFVNYHDISGNPDERSKSYLQSALQKSYKDLRSAHIAFYKNYFDRVQLDLGVTDSIKKPTDI</sequence>
<name>A0A5J4PUM2_9ZZZZ</name>
<dbReference type="GO" id="GO:0004560">
    <property type="term" value="F:alpha-L-fucosidase activity"/>
    <property type="evidence" value="ECO:0007669"/>
    <property type="project" value="TreeGrafter"/>
</dbReference>
<dbReference type="PANTHER" id="PTHR31084:SF0">
    <property type="entry name" value="ALPHA-L-FUCOSIDASE 2"/>
    <property type="match status" value="1"/>
</dbReference>
<proteinExistence type="predicted"/>
<evidence type="ECO:0000313" key="2">
    <source>
        <dbReference type="EMBL" id="KAA6312461.1"/>
    </source>
</evidence>
<dbReference type="InterPro" id="IPR027414">
    <property type="entry name" value="GH95_N_dom"/>
</dbReference>
<reference evidence="2" key="1">
    <citation type="submission" date="2019-03" db="EMBL/GenBank/DDBJ databases">
        <title>Single cell metagenomics reveals metabolic interactions within the superorganism composed of flagellate Streblomastix strix and complex community of Bacteroidetes bacteria on its surface.</title>
        <authorList>
            <person name="Treitli S.C."/>
            <person name="Kolisko M."/>
            <person name="Husnik F."/>
            <person name="Keeling P."/>
            <person name="Hampl V."/>
        </authorList>
    </citation>
    <scope>NUCLEOTIDE SEQUENCE</scope>
    <source>
        <strain evidence="2">STM</strain>
    </source>
</reference>
<dbReference type="Pfam" id="PF14498">
    <property type="entry name" value="Glyco_hyd_65N_2"/>
    <property type="match status" value="1"/>
</dbReference>
<gene>
    <name evidence="2" type="ORF">EZS27_036612</name>
</gene>
<dbReference type="EMBL" id="SNRY01006500">
    <property type="protein sequence ID" value="KAA6312461.1"/>
    <property type="molecule type" value="Genomic_DNA"/>
</dbReference>
<evidence type="ECO:0000259" key="1">
    <source>
        <dbReference type="Pfam" id="PF14498"/>
    </source>
</evidence>
<dbReference type="PANTHER" id="PTHR31084">
    <property type="entry name" value="ALPHA-L-FUCOSIDASE 2"/>
    <property type="match status" value="1"/>
</dbReference>
<dbReference type="Gene3D" id="2.70.98.50">
    <property type="entry name" value="putative glycoside hydrolase family protein from bacillus halodurans"/>
    <property type="match status" value="1"/>
</dbReference>
<dbReference type="PROSITE" id="PS51257">
    <property type="entry name" value="PROKAR_LIPOPROTEIN"/>
    <property type="match status" value="1"/>
</dbReference>
<comment type="caution">
    <text evidence="2">The sequence shown here is derived from an EMBL/GenBank/DDBJ whole genome shotgun (WGS) entry which is preliminary data.</text>
</comment>
<organism evidence="2">
    <name type="scientific">termite gut metagenome</name>
    <dbReference type="NCBI Taxonomy" id="433724"/>
    <lineage>
        <taxon>unclassified sequences</taxon>
        <taxon>metagenomes</taxon>
        <taxon>organismal metagenomes</taxon>
    </lineage>
</organism>
<feature type="non-terminal residue" evidence="2">
    <location>
        <position position="324"/>
    </location>
</feature>